<accession>A0ABW6IMM5</accession>
<protein>
    <recommendedName>
        <fullName evidence="3">HNH endonuclease</fullName>
    </recommendedName>
</protein>
<name>A0ABW6IMM5_9CYAN</name>
<keyword evidence="2" id="KW-1185">Reference proteome</keyword>
<dbReference type="Proteomes" id="UP001600165">
    <property type="component" value="Unassembled WGS sequence"/>
</dbReference>
<organism evidence="1 2">
    <name type="scientific">Almyronema epifaneia S1</name>
    <dbReference type="NCBI Taxonomy" id="2991925"/>
    <lineage>
        <taxon>Bacteria</taxon>
        <taxon>Bacillati</taxon>
        <taxon>Cyanobacteriota</taxon>
        <taxon>Cyanophyceae</taxon>
        <taxon>Nodosilineales</taxon>
        <taxon>Nodosilineaceae</taxon>
        <taxon>Almyronema</taxon>
        <taxon>Almyronema epifaneia</taxon>
    </lineage>
</organism>
<evidence type="ECO:0000313" key="1">
    <source>
        <dbReference type="EMBL" id="MFE4108549.1"/>
    </source>
</evidence>
<evidence type="ECO:0000313" key="2">
    <source>
        <dbReference type="Proteomes" id="UP001600165"/>
    </source>
</evidence>
<sequence length="136" mass="15593">MPMDRSRYPANWEAIALKVKEAAQWECQCCRRPCRPTGMSVEDFELALIDHHHDWLCDFYKTVWDEEFGEVNVATPQRFTLTVAHLDQNPANNAPENLKALCSGCHLAHDRPHRLANRARKLERQGQLNLLGGGNE</sequence>
<reference evidence="1 2" key="1">
    <citation type="submission" date="2024-10" db="EMBL/GenBank/DDBJ databases">
        <authorList>
            <person name="Ratan Roy A."/>
            <person name="Morales Sandoval P.H."/>
            <person name="De Los Santos Villalobos S."/>
            <person name="Chakraborty S."/>
            <person name="Mukherjee J."/>
        </authorList>
    </citation>
    <scope>NUCLEOTIDE SEQUENCE [LARGE SCALE GENOMIC DNA]</scope>
    <source>
        <strain evidence="1 2">S1</strain>
    </source>
</reference>
<dbReference type="EMBL" id="JBHZOL010000115">
    <property type="protein sequence ID" value="MFE4108549.1"/>
    <property type="molecule type" value="Genomic_DNA"/>
</dbReference>
<evidence type="ECO:0008006" key="3">
    <source>
        <dbReference type="Google" id="ProtNLM"/>
    </source>
</evidence>
<comment type="caution">
    <text evidence="1">The sequence shown here is derived from an EMBL/GenBank/DDBJ whole genome shotgun (WGS) entry which is preliminary data.</text>
</comment>
<proteinExistence type="predicted"/>
<gene>
    <name evidence="1" type="ORF">ACFVKH_19910</name>
</gene>